<sequence length="305" mass="35318">MTIHWLERIAPRPRIVGEQPAQPGWIEPTRVIYDHEVVLFGDSTFQLEIEGESFVCLPESFVIVPPGQWHTSWLDGPRPGRRAWMHFDWTAGKAQADAPVLTYAPAAPDLTFMRRAPRWMPARLLHGRIERPGHVWDLHHRLSHRWNAGTPRDRATARALCLELLLELLHESPPAHAARPIPDHLAPRIRTLLDHIAQQPVSGMPSIQHQLRSLGYSYEHLCRHFRSTYGISPLSYTQAVRIERARQLLRDTLLNVTEISRQVGFDRPGYFTRLFQQRTGHTPTGYRRNLPRPVEKLRHNQVETR</sequence>
<proteinExistence type="predicted"/>
<evidence type="ECO:0000256" key="3">
    <source>
        <dbReference type="ARBA" id="ARBA00023159"/>
    </source>
</evidence>
<dbReference type="InterPro" id="IPR018062">
    <property type="entry name" value="HTH_AraC-typ_CS"/>
</dbReference>
<evidence type="ECO:0000313" key="8">
    <source>
        <dbReference type="Proteomes" id="UP001575105"/>
    </source>
</evidence>
<dbReference type="SMART" id="SM00342">
    <property type="entry name" value="HTH_ARAC"/>
    <property type="match status" value="1"/>
</dbReference>
<dbReference type="InterPro" id="IPR020449">
    <property type="entry name" value="Tscrpt_reg_AraC-type_HTH"/>
</dbReference>
<feature type="region of interest" description="Disordered" evidence="5">
    <location>
        <begin position="278"/>
        <end position="305"/>
    </location>
</feature>
<protein>
    <submittedName>
        <fullName evidence="7">Helix-turn-helix transcriptional regulator</fullName>
    </submittedName>
</protein>
<evidence type="ECO:0000313" key="7">
    <source>
        <dbReference type="EMBL" id="MFA9480366.1"/>
    </source>
</evidence>
<dbReference type="Pfam" id="PF12833">
    <property type="entry name" value="HTH_18"/>
    <property type="match status" value="1"/>
</dbReference>
<dbReference type="InterPro" id="IPR018060">
    <property type="entry name" value="HTH_AraC"/>
</dbReference>
<dbReference type="InterPro" id="IPR050204">
    <property type="entry name" value="AraC_XylS_family_regulators"/>
</dbReference>
<dbReference type="PROSITE" id="PS00041">
    <property type="entry name" value="HTH_ARAC_FAMILY_1"/>
    <property type="match status" value="1"/>
</dbReference>
<dbReference type="InterPro" id="IPR037923">
    <property type="entry name" value="HTH-like"/>
</dbReference>
<dbReference type="PANTHER" id="PTHR46796">
    <property type="entry name" value="HTH-TYPE TRANSCRIPTIONAL ACTIVATOR RHAS-RELATED"/>
    <property type="match status" value="1"/>
</dbReference>
<evidence type="ECO:0000256" key="4">
    <source>
        <dbReference type="ARBA" id="ARBA00023163"/>
    </source>
</evidence>
<evidence type="ECO:0000256" key="2">
    <source>
        <dbReference type="ARBA" id="ARBA00023125"/>
    </source>
</evidence>
<accession>A0ABV4U9Y7</accession>
<organism evidence="7 8">
    <name type="scientific">Natronomicrosphaera hydrolytica</name>
    <dbReference type="NCBI Taxonomy" id="3242702"/>
    <lineage>
        <taxon>Bacteria</taxon>
        <taxon>Pseudomonadati</taxon>
        <taxon>Planctomycetota</taxon>
        <taxon>Phycisphaerae</taxon>
        <taxon>Phycisphaerales</taxon>
        <taxon>Phycisphaeraceae</taxon>
        <taxon>Natronomicrosphaera</taxon>
    </lineage>
</organism>
<gene>
    <name evidence="7" type="ORF">ACERK3_19010</name>
</gene>
<dbReference type="PROSITE" id="PS01124">
    <property type="entry name" value="HTH_ARAC_FAMILY_2"/>
    <property type="match status" value="1"/>
</dbReference>
<keyword evidence="4" id="KW-0804">Transcription</keyword>
<dbReference type="Proteomes" id="UP001575105">
    <property type="component" value="Unassembled WGS sequence"/>
</dbReference>
<evidence type="ECO:0000256" key="5">
    <source>
        <dbReference type="SAM" id="MobiDB-lite"/>
    </source>
</evidence>
<dbReference type="PANTHER" id="PTHR46796:SF7">
    <property type="entry name" value="ARAC FAMILY TRANSCRIPTIONAL REGULATOR"/>
    <property type="match status" value="1"/>
</dbReference>
<name>A0ABV4U9Y7_9BACT</name>
<dbReference type="InterPro" id="IPR009057">
    <property type="entry name" value="Homeodomain-like_sf"/>
</dbReference>
<reference evidence="7 8" key="1">
    <citation type="submission" date="2024-08" db="EMBL/GenBank/DDBJ databases">
        <title>Whole-genome sequencing of halo(alkali)philic microorganisms from hypersaline lakes.</title>
        <authorList>
            <person name="Sorokin D.Y."/>
            <person name="Merkel A.Y."/>
            <person name="Messina E."/>
            <person name="Yakimov M."/>
        </authorList>
    </citation>
    <scope>NUCLEOTIDE SEQUENCE [LARGE SCALE GENOMIC DNA]</scope>
    <source>
        <strain evidence="7 8">AB-hyl4</strain>
    </source>
</reference>
<evidence type="ECO:0000259" key="6">
    <source>
        <dbReference type="PROSITE" id="PS01124"/>
    </source>
</evidence>
<comment type="caution">
    <text evidence="7">The sequence shown here is derived from an EMBL/GenBank/DDBJ whole genome shotgun (WGS) entry which is preliminary data.</text>
</comment>
<keyword evidence="2" id="KW-0238">DNA-binding</keyword>
<dbReference type="RefSeq" id="WP_425347287.1">
    <property type="nucleotide sequence ID" value="NZ_JBGUBD010000020.1"/>
</dbReference>
<dbReference type="EMBL" id="JBGUBD010000020">
    <property type="protein sequence ID" value="MFA9480366.1"/>
    <property type="molecule type" value="Genomic_DNA"/>
</dbReference>
<keyword evidence="8" id="KW-1185">Reference proteome</keyword>
<evidence type="ECO:0000256" key="1">
    <source>
        <dbReference type="ARBA" id="ARBA00023015"/>
    </source>
</evidence>
<dbReference type="Gene3D" id="1.10.10.60">
    <property type="entry name" value="Homeodomain-like"/>
    <property type="match status" value="2"/>
</dbReference>
<keyword evidence="1" id="KW-0805">Transcription regulation</keyword>
<keyword evidence="3" id="KW-0010">Activator</keyword>
<dbReference type="PRINTS" id="PR00032">
    <property type="entry name" value="HTHARAC"/>
</dbReference>
<feature type="compositionally biased region" description="Basic and acidic residues" evidence="5">
    <location>
        <begin position="293"/>
        <end position="305"/>
    </location>
</feature>
<dbReference type="SUPFAM" id="SSF46689">
    <property type="entry name" value="Homeodomain-like"/>
    <property type="match status" value="1"/>
</dbReference>
<dbReference type="SUPFAM" id="SSF51215">
    <property type="entry name" value="Regulatory protein AraC"/>
    <property type="match status" value="1"/>
</dbReference>
<feature type="domain" description="HTH araC/xylS-type" evidence="6">
    <location>
        <begin position="187"/>
        <end position="289"/>
    </location>
</feature>